<evidence type="ECO:0000256" key="8">
    <source>
        <dbReference type="ARBA" id="ARBA00022597"/>
    </source>
</evidence>
<dbReference type="Pfam" id="PF00083">
    <property type="entry name" value="Sugar_tr"/>
    <property type="match status" value="1"/>
</dbReference>
<feature type="transmembrane region" description="Helical" evidence="15">
    <location>
        <begin position="163"/>
        <end position="183"/>
    </location>
</feature>
<reference evidence="17" key="3">
    <citation type="submission" date="2025-09" db="UniProtKB">
        <authorList>
            <consortium name="Ensembl"/>
        </authorList>
    </citation>
    <scope>IDENTIFICATION</scope>
</reference>
<feature type="transmembrane region" description="Helical" evidence="15">
    <location>
        <begin position="372"/>
        <end position="399"/>
    </location>
</feature>
<feature type="transmembrane region" description="Helical" evidence="15">
    <location>
        <begin position="440"/>
        <end position="461"/>
    </location>
</feature>
<evidence type="ECO:0000256" key="4">
    <source>
        <dbReference type="ARBA" id="ARBA00007004"/>
    </source>
</evidence>
<dbReference type="InterPro" id="IPR020846">
    <property type="entry name" value="MFS_dom"/>
</dbReference>
<feature type="domain" description="Major facilitator superfamily (MFS) profile" evidence="16">
    <location>
        <begin position="22"/>
        <end position="465"/>
    </location>
</feature>
<keyword evidence="11 15" id="KW-0472">Membrane</keyword>
<dbReference type="Ensembl" id="ENSMMDT00005012586.1">
    <property type="protein sequence ID" value="ENSMMDP00005012222.1"/>
    <property type="gene ID" value="ENSMMDG00005006472.1"/>
</dbReference>
<feature type="transmembrane region" description="Helical" evidence="15">
    <location>
        <begin position="195"/>
        <end position="214"/>
    </location>
</feature>
<reference evidence="17" key="1">
    <citation type="submission" date="2019-06" db="EMBL/GenBank/DDBJ databases">
        <authorList>
            <consortium name="Wellcome Sanger Institute Data Sharing"/>
        </authorList>
    </citation>
    <scope>NUCLEOTIDE SEQUENCE [LARGE SCALE GENOMIC DNA]</scope>
</reference>
<evidence type="ECO:0000256" key="12">
    <source>
        <dbReference type="ARBA" id="ARBA00029961"/>
    </source>
</evidence>
<evidence type="ECO:0000259" key="16">
    <source>
        <dbReference type="PROSITE" id="PS50850"/>
    </source>
</evidence>
<keyword evidence="8" id="KW-0762">Sugar transport</keyword>
<evidence type="ECO:0000256" key="15">
    <source>
        <dbReference type="SAM" id="Phobius"/>
    </source>
</evidence>
<dbReference type="PANTHER" id="PTHR23503">
    <property type="entry name" value="SOLUTE CARRIER FAMILY 2"/>
    <property type="match status" value="1"/>
</dbReference>
<comment type="catalytic activity">
    <reaction evidence="1">
        <text>D-fructose(out) = D-fructose(in)</text>
        <dbReference type="Rhea" id="RHEA:60372"/>
        <dbReference type="ChEBI" id="CHEBI:37721"/>
    </reaction>
</comment>
<evidence type="ECO:0000256" key="7">
    <source>
        <dbReference type="ARBA" id="ARBA00022475"/>
    </source>
</evidence>
<feature type="transmembrane region" description="Helical" evidence="15">
    <location>
        <begin position="70"/>
        <end position="89"/>
    </location>
</feature>
<keyword evidence="7" id="KW-1003">Cell membrane</keyword>
<dbReference type="InterPro" id="IPR005829">
    <property type="entry name" value="Sugar_transporter_CS"/>
</dbReference>
<dbReference type="AlphaFoldDB" id="A0A667XAF0"/>
<comment type="similarity">
    <text evidence="4">Belongs to the major facilitator superfamily. Sugar transporter (TC 2.A.1.1) family. Glucose transporter subfamily.</text>
</comment>
<feature type="transmembrane region" description="Helical" evidence="15">
    <location>
        <begin position="315"/>
        <end position="337"/>
    </location>
</feature>
<dbReference type="GO" id="GO:0046323">
    <property type="term" value="P:D-glucose import"/>
    <property type="evidence" value="ECO:0007669"/>
    <property type="project" value="TreeGrafter"/>
</dbReference>
<dbReference type="InterPro" id="IPR005828">
    <property type="entry name" value="MFS_sugar_transport-like"/>
</dbReference>
<gene>
    <name evidence="17" type="primary">LOC115357881</name>
</gene>
<dbReference type="GO" id="GO:1990539">
    <property type="term" value="P:fructose import across plasma membrane"/>
    <property type="evidence" value="ECO:0007669"/>
    <property type="project" value="UniProtKB-ARBA"/>
</dbReference>
<dbReference type="GO" id="GO:0005353">
    <property type="term" value="F:fructose transmembrane transporter activity"/>
    <property type="evidence" value="ECO:0007669"/>
    <property type="project" value="UniProtKB-ARBA"/>
</dbReference>
<evidence type="ECO:0000256" key="10">
    <source>
        <dbReference type="ARBA" id="ARBA00022989"/>
    </source>
</evidence>
<keyword evidence="9 15" id="KW-0812">Transmembrane</keyword>
<dbReference type="PROSITE" id="PS50850">
    <property type="entry name" value="MFS"/>
    <property type="match status" value="1"/>
</dbReference>
<organism evidence="17 18">
    <name type="scientific">Myripristis murdjan</name>
    <name type="common">pinecone soldierfish</name>
    <dbReference type="NCBI Taxonomy" id="586833"/>
    <lineage>
        <taxon>Eukaryota</taxon>
        <taxon>Metazoa</taxon>
        <taxon>Chordata</taxon>
        <taxon>Craniata</taxon>
        <taxon>Vertebrata</taxon>
        <taxon>Euteleostomi</taxon>
        <taxon>Actinopterygii</taxon>
        <taxon>Neopterygii</taxon>
        <taxon>Teleostei</taxon>
        <taxon>Neoteleostei</taxon>
        <taxon>Acanthomorphata</taxon>
        <taxon>Holocentriformes</taxon>
        <taxon>Holocentridae</taxon>
        <taxon>Myripristis</taxon>
    </lineage>
</organism>
<dbReference type="PROSITE" id="PS00217">
    <property type="entry name" value="SUGAR_TRANSPORT_2"/>
    <property type="match status" value="1"/>
</dbReference>
<protein>
    <recommendedName>
        <fullName evidence="5">Solute carrier family 2, facilitated glucose transporter member 5</fullName>
    </recommendedName>
    <alternativeName>
        <fullName evidence="13">Fructose transporter</fullName>
    </alternativeName>
    <alternativeName>
        <fullName evidence="12">Glucose transporter type 5, small intestine</fullName>
    </alternativeName>
</protein>
<evidence type="ECO:0000256" key="6">
    <source>
        <dbReference type="ARBA" id="ARBA00022448"/>
    </source>
</evidence>
<sequence>MNSGNSGKISQPRVTVCLLTTAFFTAFGSSFLYGYNLSVVNAASPFVRHFMNRTWIERYGTPIESDTLTLLWSITVSIMAIGGLCGAIANKHLLKVLGRRGTLLASNCFSLVAAVLQATGEKADSFEMIIIGRFIIGINTGISLSTVPIYLGEIAPRHIRGSICHFHSNIITMGVVIGQILGLPEVLGQESRWNFLFAFIALPPLSQLTVLSYMPESPRYLLIDKKDVAGAEIAFKRFLGKDNVTTELEEAQAESQAQNNVQTISVLGILRSKAVRWQIITVIISVPCNQFSGGSALLYYCSRILSEAGLSKSLISYMTIGVGGAGLISCIISALVIEHVGRKPLLIVGFSGMAVFYSLTTVFINIQDRVSWMPYLSFACIMVVFSCFVFGPAATLPIVVTELFEQSYRPAAFLIFGTAFWLCNFIMGLVFPFMQEALDTYTFLVFVVVCATVSVYLFIVLPETKNRTFMEISQSFAKRNKVSNVPTAQQELPIPQETQTETV</sequence>
<dbReference type="Gene3D" id="1.20.1250.20">
    <property type="entry name" value="MFS general substrate transporter like domains"/>
    <property type="match status" value="1"/>
</dbReference>
<dbReference type="Proteomes" id="UP000472263">
    <property type="component" value="Chromosome 4"/>
</dbReference>
<evidence type="ECO:0000256" key="5">
    <source>
        <dbReference type="ARBA" id="ARBA00015973"/>
    </source>
</evidence>
<dbReference type="GO" id="GO:0042383">
    <property type="term" value="C:sarcolemma"/>
    <property type="evidence" value="ECO:0007669"/>
    <property type="project" value="UniProtKB-SubCell"/>
</dbReference>
<keyword evidence="10 15" id="KW-1133">Transmembrane helix</keyword>
<feature type="transmembrane region" description="Helical" evidence="15">
    <location>
        <begin position="101"/>
        <end position="118"/>
    </location>
</feature>
<feature type="transmembrane region" description="Helical" evidence="15">
    <location>
        <begin position="279"/>
        <end position="300"/>
    </location>
</feature>
<dbReference type="PROSITE" id="PS00216">
    <property type="entry name" value="SUGAR_TRANSPORT_1"/>
    <property type="match status" value="1"/>
</dbReference>
<keyword evidence="6 14" id="KW-0813">Transport</keyword>
<evidence type="ECO:0000256" key="9">
    <source>
        <dbReference type="ARBA" id="ARBA00022692"/>
    </source>
</evidence>
<evidence type="ECO:0000256" key="3">
    <source>
        <dbReference type="ARBA" id="ARBA00004651"/>
    </source>
</evidence>
<evidence type="ECO:0000256" key="2">
    <source>
        <dbReference type="ARBA" id="ARBA00004135"/>
    </source>
</evidence>
<keyword evidence="18" id="KW-1185">Reference proteome</keyword>
<dbReference type="InterPro" id="IPR036259">
    <property type="entry name" value="MFS_trans_sf"/>
</dbReference>
<reference evidence="17" key="2">
    <citation type="submission" date="2025-08" db="UniProtKB">
        <authorList>
            <consortium name="Ensembl"/>
        </authorList>
    </citation>
    <scope>IDENTIFICATION</scope>
</reference>
<comment type="subcellular location">
    <subcellularLocation>
        <location evidence="2">Cell membrane</location>
        <location evidence="2">Sarcolemma</location>
    </subcellularLocation>
    <subcellularLocation>
        <location evidence="3">Cell membrane</location>
        <topology evidence="3">Multi-pass membrane protein</topology>
    </subcellularLocation>
</comment>
<evidence type="ECO:0000313" key="17">
    <source>
        <dbReference type="Ensembl" id="ENSMMDP00005012222.1"/>
    </source>
</evidence>
<feature type="transmembrane region" description="Helical" evidence="15">
    <location>
        <begin position="130"/>
        <end position="151"/>
    </location>
</feature>
<dbReference type="FunFam" id="1.20.1250.20:FF:001511">
    <property type="entry name" value="Solute carrier family 2, facilitated glucose transporter member 5"/>
    <property type="match status" value="1"/>
</dbReference>
<dbReference type="InterPro" id="IPR045263">
    <property type="entry name" value="GLUT"/>
</dbReference>
<dbReference type="GeneTree" id="ENSGT00940000159192"/>
<feature type="transmembrane region" description="Helical" evidence="15">
    <location>
        <begin position="344"/>
        <end position="366"/>
    </location>
</feature>
<evidence type="ECO:0000256" key="14">
    <source>
        <dbReference type="RuleBase" id="RU003346"/>
    </source>
</evidence>
<accession>A0A667XAF0</accession>
<evidence type="ECO:0000256" key="13">
    <source>
        <dbReference type="ARBA" id="ARBA00031099"/>
    </source>
</evidence>
<evidence type="ECO:0000313" key="18">
    <source>
        <dbReference type="Proteomes" id="UP000472263"/>
    </source>
</evidence>
<dbReference type="PANTHER" id="PTHR23503:SF35">
    <property type="entry name" value="SOLUTE CARRIER FAMILY 2, FACILITATED GLUCOSE TRANSPORTER MEMBER 9"/>
    <property type="match status" value="1"/>
</dbReference>
<dbReference type="GO" id="GO:0070837">
    <property type="term" value="P:dehydroascorbic acid transport"/>
    <property type="evidence" value="ECO:0007669"/>
    <property type="project" value="TreeGrafter"/>
</dbReference>
<dbReference type="InterPro" id="IPR003663">
    <property type="entry name" value="Sugar/inositol_transpt"/>
</dbReference>
<dbReference type="NCBIfam" id="TIGR00879">
    <property type="entry name" value="SP"/>
    <property type="match status" value="1"/>
</dbReference>
<evidence type="ECO:0000256" key="11">
    <source>
        <dbReference type="ARBA" id="ARBA00023136"/>
    </source>
</evidence>
<dbReference type="GO" id="GO:0055056">
    <property type="term" value="F:D-glucose transmembrane transporter activity"/>
    <property type="evidence" value="ECO:0007669"/>
    <property type="project" value="TreeGrafter"/>
</dbReference>
<proteinExistence type="inferred from homology"/>
<feature type="transmembrane region" description="Helical" evidence="15">
    <location>
        <begin position="411"/>
        <end position="434"/>
    </location>
</feature>
<name>A0A667XAF0_9TELE</name>
<evidence type="ECO:0000256" key="1">
    <source>
        <dbReference type="ARBA" id="ARBA00000590"/>
    </source>
</evidence>
<dbReference type="SUPFAM" id="SSF103473">
    <property type="entry name" value="MFS general substrate transporter"/>
    <property type="match status" value="1"/>
</dbReference>
<dbReference type="PRINTS" id="PR00171">
    <property type="entry name" value="SUGRTRNSPORT"/>
</dbReference>